<dbReference type="Gene3D" id="1.10.357.10">
    <property type="entry name" value="Tetracycline Repressor, domain 2"/>
    <property type="match status" value="1"/>
</dbReference>
<sequence>MSPAEPATRPGLPSAVGDAGGPGQGPAVGDDDGAGRRRRPQRTSASRQKIFDASMQLIGERGAAEVTVDEIAAEAGVSKGTVYYNFGSKSELIAQLLRHGVDILLARFAAVPAVEDPVAAMESVVSEAIAFLDDYPSFGQLWMNENWKAENEWRDLMRELRSELLDVISQALDRIGQRYAVNQDVSRSGLEAAIFGACFIVGLDRKSFHPGRSQEASVEAIMTFVKGYLAR</sequence>
<dbReference type="PANTHER" id="PTHR30055:SF238">
    <property type="entry name" value="MYCOFACTOCIN BIOSYNTHESIS TRANSCRIPTIONAL REGULATOR MFTR-RELATED"/>
    <property type="match status" value="1"/>
</dbReference>
<dbReference type="PANTHER" id="PTHR30055">
    <property type="entry name" value="HTH-TYPE TRANSCRIPTIONAL REGULATOR RUTR"/>
    <property type="match status" value="1"/>
</dbReference>
<dbReference type="InterPro" id="IPR050109">
    <property type="entry name" value="HTH-type_TetR-like_transc_reg"/>
</dbReference>
<dbReference type="RefSeq" id="WP_082724191.1">
    <property type="nucleotide sequence ID" value="NZ_FNSN01000004.1"/>
</dbReference>
<evidence type="ECO:0000256" key="3">
    <source>
        <dbReference type="ARBA" id="ARBA00023163"/>
    </source>
</evidence>
<dbReference type="InterPro" id="IPR001647">
    <property type="entry name" value="HTH_TetR"/>
</dbReference>
<dbReference type="Gene3D" id="1.10.10.60">
    <property type="entry name" value="Homeodomain-like"/>
    <property type="match status" value="1"/>
</dbReference>
<evidence type="ECO:0000313" key="8">
    <source>
        <dbReference type="Proteomes" id="UP000182652"/>
    </source>
</evidence>
<dbReference type="InterPro" id="IPR041474">
    <property type="entry name" value="NicS_C"/>
</dbReference>
<dbReference type="EMBL" id="FNSN01000004">
    <property type="protein sequence ID" value="SEC82508.1"/>
    <property type="molecule type" value="Genomic_DNA"/>
</dbReference>
<dbReference type="InterPro" id="IPR009057">
    <property type="entry name" value="Homeodomain-like_sf"/>
</dbReference>
<evidence type="ECO:0000256" key="1">
    <source>
        <dbReference type="ARBA" id="ARBA00023015"/>
    </source>
</evidence>
<keyword evidence="2 4" id="KW-0238">DNA-binding</keyword>
<dbReference type="PROSITE" id="PS50096">
    <property type="entry name" value="IQ"/>
    <property type="match status" value="1"/>
</dbReference>
<dbReference type="Pfam" id="PF00440">
    <property type="entry name" value="TetR_N"/>
    <property type="match status" value="1"/>
</dbReference>
<keyword evidence="1" id="KW-0805">Transcription regulation</keyword>
<feature type="domain" description="HTH tetR-type" evidence="6">
    <location>
        <begin position="44"/>
        <end position="104"/>
    </location>
</feature>
<keyword evidence="8" id="KW-1185">Reference proteome</keyword>
<evidence type="ECO:0000256" key="5">
    <source>
        <dbReference type="SAM" id="MobiDB-lite"/>
    </source>
</evidence>
<proteinExistence type="predicted"/>
<dbReference type="PRINTS" id="PR00455">
    <property type="entry name" value="HTHTETR"/>
</dbReference>
<organism evidence="7 8">
    <name type="scientific">Arthrobacter woluwensis</name>
    <dbReference type="NCBI Taxonomy" id="156980"/>
    <lineage>
        <taxon>Bacteria</taxon>
        <taxon>Bacillati</taxon>
        <taxon>Actinomycetota</taxon>
        <taxon>Actinomycetes</taxon>
        <taxon>Micrococcales</taxon>
        <taxon>Micrococcaceae</taxon>
        <taxon>Arthrobacter</taxon>
    </lineage>
</organism>
<reference evidence="7 8" key="1">
    <citation type="submission" date="2016-10" db="EMBL/GenBank/DDBJ databases">
        <authorList>
            <person name="de Groot N.N."/>
        </authorList>
    </citation>
    <scope>NUCLEOTIDE SEQUENCE [LARGE SCALE GENOMIC DNA]</scope>
    <source>
        <strain evidence="7 8">DSM 10495</strain>
    </source>
</reference>
<dbReference type="GO" id="GO:0003700">
    <property type="term" value="F:DNA-binding transcription factor activity"/>
    <property type="evidence" value="ECO:0007669"/>
    <property type="project" value="TreeGrafter"/>
</dbReference>
<gene>
    <name evidence="7" type="ORF">SAMN04489745_3263</name>
</gene>
<dbReference type="SUPFAM" id="SSF46689">
    <property type="entry name" value="Homeodomain-like"/>
    <property type="match status" value="1"/>
</dbReference>
<dbReference type="OrthoDB" id="3172830at2"/>
<evidence type="ECO:0000313" key="7">
    <source>
        <dbReference type="EMBL" id="SEC82508.1"/>
    </source>
</evidence>
<dbReference type="GO" id="GO:0000976">
    <property type="term" value="F:transcription cis-regulatory region binding"/>
    <property type="evidence" value="ECO:0007669"/>
    <property type="project" value="TreeGrafter"/>
</dbReference>
<name>A0A1H4VPL5_9MICC</name>
<dbReference type="Pfam" id="PF17938">
    <property type="entry name" value="TetR_C_29"/>
    <property type="match status" value="1"/>
</dbReference>
<dbReference type="SUPFAM" id="SSF48498">
    <property type="entry name" value="Tetracyclin repressor-like, C-terminal domain"/>
    <property type="match status" value="1"/>
</dbReference>
<dbReference type="PROSITE" id="PS50977">
    <property type="entry name" value="HTH_TETR_2"/>
    <property type="match status" value="1"/>
</dbReference>
<dbReference type="InterPro" id="IPR036271">
    <property type="entry name" value="Tet_transcr_reg_TetR-rel_C_sf"/>
</dbReference>
<evidence type="ECO:0000256" key="4">
    <source>
        <dbReference type="PROSITE-ProRule" id="PRU00335"/>
    </source>
</evidence>
<accession>A0A1H4VPL5</accession>
<dbReference type="Proteomes" id="UP000182652">
    <property type="component" value="Unassembled WGS sequence"/>
</dbReference>
<keyword evidence="3" id="KW-0804">Transcription</keyword>
<feature type="DNA-binding region" description="H-T-H motif" evidence="4">
    <location>
        <begin position="67"/>
        <end position="86"/>
    </location>
</feature>
<dbReference type="AlphaFoldDB" id="A0A1H4VPL5"/>
<dbReference type="STRING" id="156980.SAMN04489745_3263"/>
<evidence type="ECO:0000259" key="6">
    <source>
        <dbReference type="PROSITE" id="PS50977"/>
    </source>
</evidence>
<feature type="region of interest" description="Disordered" evidence="5">
    <location>
        <begin position="1"/>
        <end position="47"/>
    </location>
</feature>
<evidence type="ECO:0000256" key="2">
    <source>
        <dbReference type="ARBA" id="ARBA00023125"/>
    </source>
</evidence>
<protein>
    <submittedName>
        <fullName evidence="7">DNA-binding transcriptional regulator, AcrR family</fullName>
    </submittedName>
</protein>